<keyword evidence="9" id="KW-0413">Isomerase</keyword>
<dbReference type="InterPro" id="IPR016136">
    <property type="entry name" value="DNA_helicase_N/primase_C"/>
</dbReference>
<dbReference type="InterPro" id="IPR036185">
    <property type="entry name" value="DNA_heli_DnaB-like_N_sf"/>
</dbReference>
<dbReference type="PROSITE" id="PS51199">
    <property type="entry name" value="SF4_HELICASE"/>
    <property type="match status" value="1"/>
</dbReference>
<dbReference type="RefSeq" id="WP_070729019.1">
    <property type="nucleotide sequence ID" value="NZ_MDZB01000123.1"/>
</dbReference>
<dbReference type="GO" id="GO:0016787">
    <property type="term" value="F:hydrolase activity"/>
    <property type="evidence" value="ECO:0007669"/>
    <property type="project" value="UniProtKB-KW"/>
</dbReference>
<dbReference type="Proteomes" id="UP000176294">
    <property type="component" value="Unassembled WGS sequence"/>
</dbReference>
<dbReference type="GO" id="GO:0006269">
    <property type="term" value="P:DNA replication, synthesis of primer"/>
    <property type="evidence" value="ECO:0007669"/>
    <property type="project" value="UniProtKB-KW"/>
</dbReference>
<dbReference type="EMBL" id="MDZB01000123">
    <property type="protein sequence ID" value="OGX84116.1"/>
    <property type="molecule type" value="Genomic_DNA"/>
</dbReference>
<evidence type="ECO:0000259" key="12">
    <source>
        <dbReference type="PROSITE" id="PS51199"/>
    </source>
</evidence>
<keyword evidence="4" id="KW-0547">Nucleotide-binding</keyword>
<evidence type="ECO:0000313" key="13">
    <source>
        <dbReference type="EMBL" id="OGX84116.1"/>
    </source>
</evidence>
<evidence type="ECO:0000256" key="6">
    <source>
        <dbReference type="ARBA" id="ARBA00022806"/>
    </source>
</evidence>
<dbReference type="InterPro" id="IPR007694">
    <property type="entry name" value="DNA_helicase_DnaB-like_C"/>
</dbReference>
<reference evidence="13 14" key="1">
    <citation type="submission" date="2016-08" db="EMBL/GenBank/DDBJ databases">
        <title>Hymenobacter coccineus sp. nov., Hymenobacter lapidarius sp. nov. and Hymenobacter glacialis sp. nov., isolated from Antarctic soil.</title>
        <authorList>
            <person name="Sedlacek I."/>
            <person name="Kralova S."/>
            <person name="Kyrova K."/>
            <person name="Maslanova I."/>
            <person name="Stankova E."/>
            <person name="Vrbovska V."/>
            <person name="Nemec M."/>
            <person name="Bartak M."/>
            <person name="Svec P."/>
            <person name="Busse H.-J."/>
            <person name="Pantucek R."/>
        </authorList>
    </citation>
    <scope>NUCLEOTIDE SEQUENCE [LARGE SCALE GENOMIC DNA]</scope>
    <source>
        <strain evidence="13 14">CCM 8643</strain>
    </source>
</reference>
<dbReference type="GO" id="GO:0005524">
    <property type="term" value="F:ATP binding"/>
    <property type="evidence" value="ECO:0007669"/>
    <property type="project" value="UniProtKB-KW"/>
</dbReference>
<dbReference type="Pfam" id="PF03796">
    <property type="entry name" value="DnaB_C"/>
    <property type="match status" value="1"/>
</dbReference>
<evidence type="ECO:0000256" key="3">
    <source>
        <dbReference type="ARBA" id="ARBA00022705"/>
    </source>
</evidence>
<evidence type="ECO:0000313" key="14">
    <source>
        <dbReference type="Proteomes" id="UP000176294"/>
    </source>
</evidence>
<dbReference type="PANTHER" id="PTHR30153:SF2">
    <property type="entry name" value="REPLICATIVE DNA HELICASE"/>
    <property type="match status" value="1"/>
</dbReference>
<evidence type="ECO:0000256" key="2">
    <source>
        <dbReference type="ARBA" id="ARBA00022515"/>
    </source>
</evidence>
<evidence type="ECO:0000256" key="7">
    <source>
        <dbReference type="ARBA" id="ARBA00022840"/>
    </source>
</evidence>
<dbReference type="GO" id="GO:0043139">
    <property type="term" value="F:5'-3' DNA helicase activity"/>
    <property type="evidence" value="ECO:0007669"/>
    <property type="project" value="UniProtKB-EC"/>
</dbReference>
<dbReference type="GO" id="GO:0003677">
    <property type="term" value="F:DNA binding"/>
    <property type="evidence" value="ECO:0007669"/>
    <property type="project" value="UniProtKB-KW"/>
</dbReference>
<dbReference type="Gene3D" id="1.10.860.10">
    <property type="entry name" value="DNAb Helicase, Chain A"/>
    <property type="match status" value="1"/>
</dbReference>
<evidence type="ECO:0000256" key="1">
    <source>
        <dbReference type="ARBA" id="ARBA00008428"/>
    </source>
</evidence>
<dbReference type="STRING" id="1908237.BEN47_16700"/>
<evidence type="ECO:0000256" key="9">
    <source>
        <dbReference type="ARBA" id="ARBA00023235"/>
    </source>
</evidence>
<keyword evidence="7" id="KW-0067">ATP-binding</keyword>
<feature type="domain" description="SF4 helicase" evidence="12">
    <location>
        <begin position="180"/>
        <end position="450"/>
    </location>
</feature>
<dbReference type="EC" id="5.6.2.3" evidence="10"/>
<dbReference type="OrthoDB" id="9773982at2"/>
<proteinExistence type="inferred from homology"/>
<protein>
    <recommendedName>
        <fullName evidence="10">DNA 5'-3' helicase</fullName>
        <ecNumber evidence="10">5.6.2.3</ecNumber>
    </recommendedName>
</protein>
<dbReference type="InterPro" id="IPR007693">
    <property type="entry name" value="DNA_helicase_DnaB-like_N"/>
</dbReference>
<keyword evidence="2" id="KW-0639">Primosome</keyword>
<name>A0A1G1SZT0_9BACT</name>
<dbReference type="Pfam" id="PF00772">
    <property type="entry name" value="DnaB"/>
    <property type="match status" value="1"/>
</dbReference>
<dbReference type="CDD" id="cd00984">
    <property type="entry name" value="DnaB_C"/>
    <property type="match status" value="1"/>
</dbReference>
<dbReference type="SUPFAM" id="SSF48024">
    <property type="entry name" value="N-terminal domain of DnaB helicase"/>
    <property type="match status" value="1"/>
</dbReference>
<accession>A0A1G1SZT0</accession>
<dbReference type="InterPro" id="IPR027417">
    <property type="entry name" value="P-loop_NTPase"/>
</dbReference>
<keyword evidence="3" id="KW-0235">DNA replication</keyword>
<comment type="similarity">
    <text evidence="1">Belongs to the helicase family. DnaB subfamily.</text>
</comment>
<gene>
    <name evidence="13" type="ORF">BEN47_16700</name>
</gene>
<evidence type="ECO:0000256" key="10">
    <source>
        <dbReference type="ARBA" id="ARBA00044969"/>
    </source>
</evidence>
<dbReference type="PANTHER" id="PTHR30153">
    <property type="entry name" value="REPLICATIVE DNA HELICASE DNAB"/>
    <property type="match status" value="1"/>
</dbReference>
<evidence type="ECO:0000256" key="8">
    <source>
        <dbReference type="ARBA" id="ARBA00023125"/>
    </source>
</evidence>
<keyword evidence="6" id="KW-0347">Helicase</keyword>
<keyword evidence="8" id="KW-0238">DNA-binding</keyword>
<dbReference type="SUPFAM" id="SSF52540">
    <property type="entry name" value="P-loop containing nucleoside triphosphate hydrolases"/>
    <property type="match status" value="1"/>
</dbReference>
<comment type="caution">
    <text evidence="13">The sequence shown here is derived from an EMBL/GenBank/DDBJ whole genome shotgun (WGS) entry which is preliminary data.</text>
</comment>
<keyword evidence="5" id="KW-0378">Hydrolase</keyword>
<dbReference type="Gene3D" id="3.40.50.300">
    <property type="entry name" value="P-loop containing nucleotide triphosphate hydrolases"/>
    <property type="match status" value="1"/>
</dbReference>
<keyword evidence="14" id="KW-1185">Reference proteome</keyword>
<organism evidence="13 14">
    <name type="scientific">Hymenobacter lapidarius</name>
    <dbReference type="NCBI Taxonomy" id="1908237"/>
    <lineage>
        <taxon>Bacteria</taxon>
        <taxon>Pseudomonadati</taxon>
        <taxon>Bacteroidota</taxon>
        <taxon>Cytophagia</taxon>
        <taxon>Cytophagales</taxon>
        <taxon>Hymenobacteraceae</taxon>
        <taxon>Hymenobacter</taxon>
    </lineage>
</organism>
<evidence type="ECO:0000256" key="11">
    <source>
        <dbReference type="ARBA" id="ARBA00048954"/>
    </source>
</evidence>
<dbReference type="GO" id="GO:0005829">
    <property type="term" value="C:cytosol"/>
    <property type="evidence" value="ECO:0007669"/>
    <property type="project" value="TreeGrafter"/>
</dbReference>
<sequence length="472" mass="50439">MNAPTNQKPLADLQLEIAALGAMMTEANAVPVGIAYLRGNADIFYLPRHRLIFRAIIALQGTGDAVDILTVSNHLRQAGHLEQAGGAKYVAAFTQHVHNAAALSTHCATLIDLYAKRRTAEIATQLLKTAYDFTADAGDVLALAQASLNEVQDSRQVRRAQTLGQLFHPAIDEVVAATQTPGGITGVPTGLLALDKLTGGWQPGQLIIIAARPGMGKTSATLAVANMAEARDFPGLFCSLEMSAMELAKKAIGTATDRSTNQLQRGGGMSPAEAEDLRRQAAHLGHSRLLIDDTPGLSIGELRAKATKAKNEHGIKVIYVDYLQLMTGEKGGNREQEIGSISRALKGIAKELHLPVIALAQLSRAVETRGGDKKPQLSDLRESGSIEQDADIVIFPFRAEYYGITQDEEGNSTAGQTELIIAKHRSGALGNPVVKSNMATGKYEDMDADKPFEVPVGLSRMPHASDFEKAPF</sequence>
<comment type="catalytic activity">
    <reaction evidence="11">
        <text>ATP + H2O = ADP + phosphate + H(+)</text>
        <dbReference type="Rhea" id="RHEA:13065"/>
        <dbReference type="ChEBI" id="CHEBI:15377"/>
        <dbReference type="ChEBI" id="CHEBI:15378"/>
        <dbReference type="ChEBI" id="CHEBI:30616"/>
        <dbReference type="ChEBI" id="CHEBI:43474"/>
        <dbReference type="ChEBI" id="CHEBI:456216"/>
        <dbReference type="EC" id="5.6.2.3"/>
    </reaction>
</comment>
<dbReference type="GO" id="GO:1990077">
    <property type="term" value="C:primosome complex"/>
    <property type="evidence" value="ECO:0007669"/>
    <property type="project" value="UniProtKB-KW"/>
</dbReference>
<dbReference type="InterPro" id="IPR003593">
    <property type="entry name" value="AAA+_ATPase"/>
</dbReference>
<dbReference type="AlphaFoldDB" id="A0A1G1SZT0"/>
<evidence type="ECO:0000256" key="4">
    <source>
        <dbReference type="ARBA" id="ARBA00022741"/>
    </source>
</evidence>
<evidence type="ECO:0000256" key="5">
    <source>
        <dbReference type="ARBA" id="ARBA00022801"/>
    </source>
</evidence>
<dbReference type="SMART" id="SM00382">
    <property type="entry name" value="AAA"/>
    <property type="match status" value="1"/>
</dbReference>